<dbReference type="PROSITE" id="PS51257">
    <property type="entry name" value="PROKAR_LIPOPROTEIN"/>
    <property type="match status" value="1"/>
</dbReference>
<dbReference type="Proteomes" id="UP000294832">
    <property type="component" value="Unassembled WGS sequence"/>
</dbReference>
<protein>
    <recommendedName>
        <fullName evidence="4">Lipoprotein</fullName>
    </recommendedName>
</protein>
<feature type="chain" id="PRO_5020760680" description="Lipoprotein" evidence="1">
    <location>
        <begin position="21"/>
        <end position="105"/>
    </location>
</feature>
<evidence type="ECO:0008006" key="4">
    <source>
        <dbReference type="Google" id="ProtNLM"/>
    </source>
</evidence>
<name>A0A4R2FC84_9GAMM</name>
<reference evidence="2 3" key="1">
    <citation type="submission" date="2019-03" db="EMBL/GenBank/DDBJ databases">
        <title>Freshwater and sediment microbial communities from various areas in North America, analyzing microbe dynamics in response to fracking.</title>
        <authorList>
            <person name="Lamendella R."/>
        </authorList>
    </citation>
    <scope>NUCLEOTIDE SEQUENCE [LARGE SCALE GENOMIC DNA]</scope>
    <source>
        <strain evidence="2 3">74A</strain>
    </source>
</reference>
<feature type="signal peptide" evidence="1">
    <location>
        <begin position="1"/>
        <end position="20"/>
    </location>
</feature>
<dbReference type="OrthoDB" id="6400968at2"/>
<sequence length="105" mass="11609">MKKIFLIAITLFLSACSSHYETTTQVDDKAYLQLTGSLAGAQLVLDQQPAINLDGVASYKEKDETVIKFVVATGNHLVEIHKNGETLVKRNIFVTNGNTFEIRIP</sequence>
<evidence type="ECO:0000313" key="2">
    <source>
        <dbReference type="EMBL" id="TCN86270.1"/>
    </source>
</evidence>
<proteinExistence type="predicted"/>
<accession>A0A4R2FC84</accession>
<keyword evidence="1" id="KW-0732">Signal</keyword>
<evidence type="ECO:0000313" key="3">
    <source>
        <dbReference type="Proteomes" id="UP000294832"/>
    </source>
</evidence>
<dbReference type="RefSeq" id="WP_133038434.1">
    <property type="nucleotide sequence ID" value="NZ_SLWF01000007.1"/>
</dbReference>
<organism evidence="2 3">
    <name type="scientific">Shewanella fodinae</name>
    <dbReference type="NCBI Taxonomy" id="552357"/>
    <lineage>
        <taxon>Bacteria</taxon>
        <taxon>Pseudomonadati</taxon>
        <taxon>Pseudomonadota</taxon>
        <taxon>Gammaproteobacteria</taxon>
        <taxon>Alteromonadales</taxon>
        <taxon>Shewanellaceae</taxon>
        <taxon>Shewanella</taxon>
    </lineage>
</organism>
<gene>
    <name evidence="2" type="ORF">EDC91_10720</name>
</gene>
<keyword evidence="3" id="KW-1185">Reference proteome</keyword>
<dbReference type="EMBL" id="SLWF01000007">
    <property type="protein sequence ID" value="TCN86270.1"/>
    <property type="molecule type" value="Genomic_DNA"/>
</dbReference>
<evidence type="ECO:0000256" key="1">
    <source>
        <dbReference type="SAM" id="SignalP"/>
    </source>
</evidence>
<comment type="caution">
    <text evidence="2">The sequence shown here is derived from an EMBL/GenBank/DDBJ whole genome shotgun (WGS) entry which is preliminary data.</text>
</comment>
<dbReference type="AlphaFoldDB" id="A0A4R2FC84"/>